<dbReference type="Proteomes" id="UP001301728">
    <property type="component" value="Unassembled WGS sequence"/>
</dbReference>
<feature type="domain" description="Histidine kinase" evidence="7">
    <location>
        <begin position="254"/>
        <end position="556"/>
    </location>
</feature>
<dbReference type="PROSITE" id="PS50109">
    <property type="entry name" value="HIS_KIN"/>
    <property type="match status" value="1"/>
</dbReference>
<keyword evidence="5" id="KW-0902">Two-component regulatory system</keyword>
<dbReference type="InterPro" id="IPR003661">
    <property type="entry name" value="HisK_dim/P_dom"/>
</dbReference>
<dbReference type="SUPFAM" id="SSF47384">
    <property type="entry name" value="Homodimeric domain of signal transducing histidine kinase"/>
    <property type="match status" value="1"/>
</dbReference>
<protein>
    <recommendedName>
        <fullName evidence="2">histidine kinase</fullName>
        <ecNumber evidence="2">2.7.13.3</ecNumber>
    </recommendedName>
</protein>
<keyword evidence="3" id="KW-0597">Phosphoprotein</keyword>
<dbReference type="GO" id="GO:0005524">
    <property type="term" value="F:ATP binding"/>
    <property type="evidence" value="ECO:0007669"/>
    <property type="project" value="UniProtKB-KW"/>
</dbReference>
<evidence type="ECO:0000259" key="7">
    <source>
        <dbReference type="PROSITE" id="PS50109"/>
    </source>
</evidence>
<dbReference type="SUPFAM" id="SSF55781">
    <property type="entry name" value="GAF domain-like"/>
    <property type="match status" value="1"/>
</dbReference>
<dbReference type="PRINTS" id="PR00344">
    <property type="entry name" value="BCTRLSENSOR"/>
</dbReference>
<dbReference type="Gene3D" id="3.30.450.40">
    <property type="match status" value="1"/>
</dbReference>
<evidence type="ECO:0000256" key="5">
    <source>
        <dbReference type="ARBA" id="ARBA00023012"/>
    </source>
</evidence>
<reference evidence="8 9" key="1">
    <citation type="submission" date="2023-12" db="EMBL/GenBank/DDBJ databases">
        <title>Baltic Sea Cyanobacteria.</title>
        <authorList>
            <person name="Delbaje E."/>
            <person name="Fewer D.P."/>
            <person name="Shishido T.K."/>
        </authorList>
    </citation>
    <scope>NUCLEOTIDE SEQUENCE [LARGE SCALE GENOMIC DNA]</scope>
    <source>
        <strain evidence="8 9">CCNP 1315</strain>
    </source>
</reference>
<dbReference type="InterPro" id="IPR036097">
    <property type="entry name" value="HisK_dim/P_sf"/>
</dbReference>
<dbReference type="PANTHER" id="PTHR43065">
    <property type="entry name" value="SENSOR HISTIDINE KINASE"/>
    <property type="match status" value="1"/>
</dbReference>
<evidence type="ECO:0000256" key="2">
    <source>
        <dbReference type="ARBA" id="ARBA00012438"/>
    </source>
</evidence>
<organism evidence="8 9">
    <name type="scientific">Limnoraphis robusta CCNP1315</name>
    <dbReference type="NCBI Taxonomy" id="3110306"/>
    <lineage>
        <taxon>Bacteria</taxon>
        <taxon>Bacillati</taxon>
        <taxon>Cyanobacteriota</taxon>
        <taxon>Cyanophyceae</taxon>
        <taxon>Oscillatoriophycideae</taxon>
        <taxon>Oscillatoriales</taxon>
        <taxon>Sirenicapillariaceae</taxon>
        <taxon>Limnoraphis</taxon>
    </lineage>
</organism>
<evidence type="ECO:0000256" key="3">
    <source>
        <dbReference type="ARBA" id="ARBA00022553"/>
    </source>
</evidence>
<dbReference type="SUPFAM" id="SSF55874">
    <property type="entry name" value="ATPase domain of HSP90 chaperone/DNA topoisomerase II/histidine kinase"/>
    <property type="match status" value="1"/>
</dbReference>
<name>A0ABU5U3F5_9CYAN</name>
<comment type="caution">
    <text evidence="8">The sequence shown here is derived from an EMBL/GenBank/DDBJ whole genome shotgun (WGS) entry which is preliminary data.</text>
</comment>
<dbReference type="Gene3D" id="1.10.287.130">
    <property type="match status" value="1"/>
</dbReference>
<keyword evidence="8" id="KW-0547">Nucleotide-binding</keyword>
<dbReference type="InterPro" id="IPR003594">
    <property type="entry name" value="HATPase_dom"/>
</dbReference>
<dbReference type="InterPro" id="IPR004358">
    <property type="entry name" value="Sig_transdc_His_kin-like_C"/>
</dbReference>
<evidence type="ECO:0000256" key="1">
    <source>
        <dbReference type="ARBA" id="ARBA00000085"/>
    </source>
</evidence>
<dbReference type="CDD" id="cd00082">
    <property type="entry name" value="HisKA"/>
    <property type="match status" value="1"/>
</dbReference>
<evidence type="ECO:0000256" key="4">
    <source>
        <dbReference type="ARBA" id="ARBA00022777"/>
    </source>
</evidence>
<dbReference type="PANTHER" id="PTHR43065:SF48">
    <property type="entry name" value="HISTIDINE KINASE"/>
    <property type="match status" value="1"/>
</dbReference>
<keyword evidence="4" id="KW-0808">Transferase</keyword>
<dbReference type="SMART" id="SM00065">
    <property type="entry name" value="GAF"/>
    <property type="match status" value="1"/>
</dbReference>
<gene>
    <name evidence="8" type="ORF">VB854_22550</name>
</gene>
<dbReference type="EMBL" id="JAYGHT010000137">
    <property type="protein sequence ID" value="MEA5521723.1"/>
    <property type="molecule type" value="Genomic_DNA"/>
</dbReference>
<feature type="coiled-coil region" evidence="6">
    <location>
        <begin position="211"/>
        <end position="245"/>
    </location>
</feature>
<keyword evidence="6" id="KW-0175">Coiled coil</keyword>
<dbReference type="InterPro" id="IPR029016">
    <property type="entry name" value="GAF-like_dom_sf"/>
</dbReference>
<keyword evidence="9" id="KW-1185">Reference proteome</keyword>
<dbReference type="InterPro" id="IPR036890">
    <property type="entry name" value="HATPase_C_sf"/>
</dbReference>
<dbReference type="Pfam" id="PF01590">
    <property type="entry name" value="GAF"/>
    <property type="match status" value="1"/>
</dbReference>
<evidence type="ECO:0000313" key="9">
    <source>
        <dbReference type="Proteomes" id="UP001301728"/>
    </source>
</evidence>
<dbReference type="Gene3D" id="3.30.565.10">
    <property type="entry name" value="Histidine kinase-like ATPase, C-terminal domain"/>
    <property type="match status" value="1"/>
</dbReference>
<keyword evidence="8" id="KW-0067">ATP-binding</keyword>
<evidence type="ECO:0000256" key="6">
    <source>
        <dbReference type="SAM" id="Coils"/>
    </source>
</evidence>
<dbReference type="EC" id="2.7.13.3" evidence="2"/>
<keyword evidence="4" id="KW-0418">Kinase</keyword>
<accession>A0ABU5U3F5</accession>
<proteinExistence type="predicted"/>
<dbReference type="InterPro" id="IPR003018">
    <property type="entry name" value="GAF"/>
</dbReference>
<sequence>MRRLNNDHNNFESSGATFRLSCPLPDRQTREPFRLRGTSAPKSSTRLDLNWVLATSGALSQELELNNLLIQLIEVILETPVASQAWLILEKSGQWVIEASGSLESETVDILQSLPLETVESPLMRLIVNRVLHTQTSLLLNDVENEVDLIPNSPVKPLSLLCLPLRLHGELIAILYLENYFTSYAFTPEYRELFNRLSPGMASALKNACRYSNLNQKVAEKTQALSETLRELKKTQKKLVQSEKMVALGQLIAGIAHEVNTPLAAIYASVQNLSHAFDRTLKQLPSLLGKWSGTQQEDLMALLAACRPSHIPPSFREERQFKRSLEEQLTRQGIEQAETIATMLVEMGITEATPGILRLLQNQNHSEILDTAYHLTLQQRNSENIKLAVDKASTIVSALKRYVHPDPCDRMISAQIAEEIDSVLILYQHQLKQGIQVSTSYQDLPEIVCYPEQLNQVWANLIHNAIQAMGRQGKLDITATGHQGLIRVQVTDSGCGIPAEIQDKIFEPFFTTKVAGVGTGLGLDIARQIIQQHHGQIEVESQPGRTTFTVWLPIQQAITSSSKISSI</sequence>
<comment type="catalytic activity">
    <reaction evidence="1">
        <text>ATP + protein L-histidine = ADP + protein N-phospho-L-histidine.</text>
        <dbReference type="EC" id="2.7.13.3"/>
    </reaction>
</comment>
<dbReference type="SMART" id="SM00387">
    <property type="entry name" value="HATPase_c"/>
    <property type="match status" value="1"/>
</dbReference>
<dbReference type="RefSeq" id="WP_323306962.1">
    <property type="nucleotide sequence ID" value="NZ_JAYGHT010000137.1"/>
</dbReference>
<dbReference type="InterPro" id="IPR005467">
    <property type="entry name" value="His_kinase_dom"/>
</dbReference>
<dbReference type="Pfam" id="PF02518">
    <property type="entry name" value="HATPase_c"/>
    <property type="match status" value="1"/>
</dbReference>
<evidence type="ECO:0000313" key="8">
    <source>
        <dbReference type="EMBL" id="MEA5521723.1"/>
    </source>
</evidence>